<evidence type="ECO:0000256" key="3">
    <source>
        <dbReference type="ARBA" id="ARBA00012239"/>
    </source>
</evidence>
<dbReference type="EC" id="2.8.1.7" evidence="3 8"/>
<comment type="cofactor">
    <cofactor evidence="1 7">
        <name>pyridoxal 5'-phosphate</name>
        <dbReference type="ChEBI" id="CHEBI:597326"/>
    </cofactor>
</comment>
<evidence type="ECO:0000259" key="9">
    <source>
        <dbReference type="Pfam" id="PF00266"/>
    </source>
</evidence>
<gene>
    <name evidence="10" type="ORF">SAMN04488117_101187</name>
</gene>
<dbReference type="CDD" id="cd06453">
    <property type="entry name" value="SufS_like"/>
    <property type="match status" value="1"/>
</dbReference>
<proteinExistence type="inferred from homology"/>
<dbReference type="PANTHER" id="PTHR43586">
    <property type="entry name" value="CYSTEINE DESULFURASE"/>
    <property type="match status" value="1"/>
</dbReference>
<name>A0A1G7FPX0_9RHOB</name>
<dbReference type="PANTHER" id="PTHR43586:SF8">
    <property type="entry name" value="CYSTEINE DESULFURASE 1, CHLOROPLASTIC"/>
    <property type="match status" value="1"/>
</dbReference>
<comment type="catalytic activity">
    <reaction evidence="6 8">
        <text>(sulfur carrier)-H + L-cysteine = (sulfur carrier)-SH + L-alanine</text>
        <dbReference type="Rhea" id="RHEA:43892"/>
        <dbReference type="Rhea" id="RHEA-COMP:14737"/>
        <dbReference type="Rhea" id="RHEA-COMP:14739"/>
        <dbReference type="ChEBI" id="CHEBI:29917"/>
        <dbReference type="ChEBI" id="CHEBI:35235"/>
        <dbReference type="ChEBI" id="CHEBI:57972"/>
        <dbReference type="ChEBI" id="CHEBI:64428"/>
        <dbReference type="EC" id="2.8.1.7"/>
    </reaction>
</comment>
<sequence>MYDVEAIRRDFPILSRTVNGAPLTYLDNGASAQKPQVVIDAITRAYSEEYSNVHRGLHFLSNLSTERYESVRGVVQTFLNAGSEDEIVFTSGTTEGINLVSYAWGAERLKPGDEIILSVLEHHANIVPWHFLRDRMGVVIKWVDCAMDGSLDPQAVIDAIGPKTKLIAITQMSNVTGTRVDVKTICHAARARGIATLVDGSQGAVHGPVDVQDIGCDFYPITGHKLYGPSGSGAIYIRAERQAEMRPFMGGGDMIDTVTKETVTYAKPPLKFEAGTPGIVQTIGMGVALEYLMAIGMDKIAAHEAKLGAYAAERLQNLNWLTVQGTAPGKGAIFSFTMEGAHAHDLSTVLDKKGVAVRAGSHCAMPLMEYLGQTATCRASFAMYNSFEEVDRLVEALELCHEFFA</sequence>
<dbReference type="AlphaFoldDB" id="A0A1G7FPX0"/>
<evidence type="ECO:0000256" key="7">
    <source>
        <dbReference type="RuleBase" id="RU004504"/>
    </source>
</evidence>
<comment type="function">
    <text evidence="8">Catalyzes the removal of elemental sulfur and selenium atoms from L-cysteine, L-cystine, L-selenocysteine, and L-selenocystine to produce L-alanine.</text>
</comment>
<protein>
    <recommendedName>
        <fullName evidence="3 8">Cysteine desulfurase</fullName>
        <ecNumber evidence="3 8">2.8.1.7</ecNumber>
    </recommendedName>
</protein>
<dbReference type="InterPro" id="IPR010970">
    <property type="entry name" value="Cys_dSase_SufS"/>
</dbReference>
<dbReference type="InterPro" id="IPR000192">
    <property type="entry name" value="Aminotrans_V_dom"/>
</dbReference>
<evidence type="ECO:0000313" key="10">
    <source>
        <dbReference type="EMBL" id="SDE77922.1"/>
    </source>
</evidence>
<dbReference type="NCBIfam" id="TIGR01979">
    <property type="entry name" value="sufS"/>
    <property type="match status" value="1"/>
</dbReference>
<dbReference type="GO" id="GO:0006534">
    <property type="term" value="P:cysteine metabolic process"/>
    <property type="evidence" value="ECO:0007669"/>
    <property type="project" value="UniProtKB-UniRule"/>
</dbReference>
<evidence type="ECO:0000256" key="6">
    <source>
        <dbReference type="ARBA" id="ARBA00050776"/>
    </source>
</evidence>
<dbReference type="InterPro" id="IPR015424">
    <property type="entry name" value="PyrdxlP-dep_Trfase"/>
</dbReference>
<comment type="similarity">
    <text evidence="2 8">Belongs to the class-V pyridoxal-phosphate-dependent aminotransferase family. Csd subfamily.</text>
</comment>
<dbReference type="InterPro" id="IPR015422">
    <property type="entry name" value="PyrdxlP-dep_Trfase_small"/>
</dbReference>
<evidence type="ECO:0000256" key="8">
    <source>
        <dbReference type="RuleBase" id="RU004506"/>
    </source>
</evidence>
<dbReference type="GO" id="GO:0030170">
    <property type="term" value="F:pyridoxal phosphate binding"/>
    <property type="evidence" value="ECO:0007669"/>
    <property type="project" value="UniProtKB-UniRule"/>
</dbReference>
<evidence type="ECO:0000313" key="11">
    <source>
        <dbReference type="Proteomes" id="UP000182284"/>
    </source>
</evidence>
<dbReference type="GO" id="GO:0031071">
    <property type="term" value="F:cysteine desulfurase activity"/>
    <property type="evidence" value="ECO:0007669"/>
    <property type="project" value="UniProtKB-UniRule"/>
</dbReference>
<dbReference type="PROSITE" id="PS00595">
    <property type="entry name" value="AA_TRANSFER_CLASS_5"/>
    <property type="match status" value="1"/>
</dbReference>
<accession>A0A1G7FPX0</accession>
<dbReference type="OrthoDB" id="9804366at2"/>
<feature type="domain" description="Aminotransferase class V" evidence="9">
    <location>
        <begin position="24"/>
        <end position="393"/>
    </location>
</feature>
<dbReference type="RefSeq" id="WP_074640166.1">
    <property type="nucleotide sequence ID" value="NZ_FNBL01000001.1"/>
</dbReference>
<dbReference type="Gene3D" id="3.40.640.10">
    <property type="entry name" value="Type I PLP-dependent aspartate aminotransferase-like (Major domain)"/>
    <property type="match status" value="1"/>
</dbReference>
<dbReference type="EMBL" id="FNBL01000001">
    <property type="protein sequence ID" value="SDE77922.1"/>
    <property type="molecule type" value="Genomic_DNA"/>
</dbReference>
<dbReference type="InterPro" id="IPR015421">
    <property type="entry name" value="PyrdxlP-dep_Trfase_major"/>
</dbReference>
<dbReference type="Gene3D" id="3.90.1150.10">
    <property type="entry name" value="Aspartate Aminotransferase, domain 1"/>
    <property type="match status" value="1"/>
</dbReference>
<organism evidence="10 11">
    <name type="scientific">Celeribacter baekdonensis</name>
    <dbReference type="NCBI Taxonomy" id="875171"/>
    <lineage>
        <taxon>Bacteria</taxon>
        <taxon>Pseudomonadati</taxon>
        <taxon>Pseudomonadota</taxon>
        <taxon>Alphaproteobacteria</taxon>
        <taxon>Rhodobacterales</taxon>
        <taxon>Roseobacteraceae</taxon>
        <taxon>Celeribacter</taxon>
    </lineage>
</organism>
<keyword evidence="5 8" id="KW-0663">Pyridoxal phosphate</keyword>
<keyword evidence="4 8" id="KW-0808">Transferase</keyword>
<evidence type="ECO:0000256" key="4">
    <source>
        <dbReference type="ARBA" id="ARBA00022679"/>
    </source>
</evidence>
<reference evidence="10 11" key="1">
    <citation type="submission" date="2016-10" db="EMBL/GenBank/DDBJ databases">
        <authorList>
            <person name="de Groot N.N."/>
        </authorList>
    </citation>
    <scope>NUCLEOTIDE SEQUENCE [LARGE SCALE GENOMIC DNA]</scope>
    <source>
        <strain evidence="10 11">DSM 27375</strain>
    </source>
</reference>
<evidence type="ECO:0000256" key="2">
    <source>
        <dbReference type="ARBA" id="ARBA00010447"/>
    </source>
</evidence>
<evidence type="ECO:0000256" key="5">
    <source>
        <dbReference type="ARBA" id="ARBA00022898"/>
    </source>
</evidence>
<dbReference type="SUPFAM" id="SSF53383">
    <property type="entry name" value="PLP-dependent transferases"/>
    <property type="match status" value="1"/>
</dbReference>
<evidence type="ECO:0000256" key="1">
    <source>
        <dbReference type="ARBA" id="ARBA00001933"/>
    </source>
</evidence>
<dbReference type="InterPro" id="IPR020578">
    <property type="entry name" value="Aminotrans_V_PyrdxlP_BS"/>
</dbReference>
<dbReference type="Pfam" id="PF00266">
    <property type="entry name" value="Aminotran_5"/>
    <property type="match status" value="1"/>
</dbReference>
<dbReference type="Proteomes" id="UP000182284">
    <property type="component" value="Unassembled WGS sequence"/>
</dbReference>